<dbReference type="InParanoid" id="A0A1Y2EHD8"/>
<evidence type="ECO:0000259" key="1">
    <source>
        <dbReference type="PROSITE" id="PS50035"/>
    </source>
</evidence>
<dbReference type="InterPro" id="IPR025202">
    <property type="entry name" value="PLD-like_dom"/>
</dbReference>
<dbReference type="PROSITE" id="PS50035">
    <property type="entry name" value="PLD"/>
    <property type="match status" value="2"/>
</dbReference>
<dbReference type="PANTHER" id="PTHR21248">
    <property type="entry name" value="CARDIOLIPIN SYNTHASE"/>
    <property type="match status" value="1"/>
</dbReference>
<organism evidence="2 3">
    <name type="scientific">Pseudomassariella vexata</name>
    <dbReference type="NCBI Taxonomy" id="1141098"/>
    <lineage>
        <taxon>Eukaryota</taxon>
        <taxon>Fungi</taxon>
        <taxon>Dikarya</taxon>
        <taxon>Ascomycota</taxon>
        <taxon>Pezizomycotina</taxon>
        <taxon>Sordariomycetes</taxon>
        <taxon>Xylariomycetidae</taxon>
        <taxon>Amphisphaeriales</taxon>
        <taxon>Pseudomassariaceae</taxon>
        <taxon>Pseudomassariella</taxon>
    </lineage>
</organism>
<feature type="domain" description="PLD phosphodiesterase" evidence="1">
    <location>
        <begin position="446"/>
        <end position="468"/>
    </location>
</feature>
<dbReference type="GO" id="GO:0030572">
    <property type="term" value="F:phosphatidyltransferase activity"/>
    <property type="evidence" value="ECO:0007669"/>
    <property type="project" value="UniProtKB-ARBA"/>
</dbReference>
<dbReference type="Gene3D" id="3.30.870.10">
    <property type="entry name" value="Endonuclease Chain A"/>
    <property type="match status" value="2"/>
</dbReference>
<dbReference type="AlphaFoldDB" id="A0A1Y2EHD8"/>
<keyword evidence="3" id="KW-1185">Reference proteome</keyword>
<proteinExistence type="predicted"/>
<gene>
    <name evidence="2" type="ORF">BCR38DRAFT_453641</name>
</gene>
<protein>
    <recommendedName>
        <fullName evidence="1">PLD phosphodiesterase domain-containing protein</fullName>
    </recommendedName>
</protein>
<dbReference type="Proteomes" id="UP000193689">
    <property type="component" value="Unassembled WGS sequence"/>
</dbReference>
<dbReference type="OrthoDB" id="2958217at2759"/>
<dbReference type="GO" id="GO:0032049">
    <property type="term" value="P:cardiolipin biosynthetic process"/>
    <property type="evidence" value="ECO:0007669"/>
    <property type="project" value="UniProtKB-ARBA"/>
</dbReference>
<feature type="domain" description="PLD phosphodiesterase" evidence="1">
    <location>
        <begin position="177"/>
        <end position="204"/>
    </location>
</feature>
<sequence>MDSLSSFVEPWKQSVHKASSEQPKEFPDYYQPRNAECLIATSQPRSFQLGTGASIYTNSLLPAIFEAQHEVTLVTCFWAFSSTLTALRDTLEQLAEQRKQLIQTAAAGGPDADDVPPLRIRICFSSRSLWQKLFHTSSKDGYVYPPSTWPTQLGLPSRGILEAGAIELQVKSLFFLPFSVMHPKFLIVDRKRAWLPSCNVSWEPWLEGCVEVTGDVVPGLVRFYQSVWDRKLGEPDWDARSNYDLTGGLDTHSSMLSPLGLARIQSPASRFATTPGTAVPTLLLPSSHHRNPRFRPFPWPSSPTPPSTPLNIAMLRLFEMAQHTICIQTPNLTTAAVLDSILDAVKRGVDVTVVTSKGMMLLEQLVTAGTTTSICLRSLIRRYKKLMHAQGDRAVQRESSDARESDPVIDLEAHQRPNFGRLKVSYFHADTDNRRHDISEEPVHSHLKLTIVDGQFTVLGSGNMDRPSWFTSQELGIMFHSADFAKVVSDNVAEVLKGRLTTVFDSAQE</sequence>
<dbReference type="STRING" id="1141098.A0A1Y2EHD8"/>
<dbReference type="EMBL" id="MCFJ01000001">
    <property type="protein sequence ID" value="ORY70973.1"/>
    <property type="molecule type" value="Genomic_DNA"/>
</dbReference>
<dbReference type="Pfam" id="PF13091">
    <property type="entry name" value="PLDc_2"/>
    <property type="match status" value="1"/>
</dbReference>
<dbReference type="GeneID" id="63777826"/>
<dbReference type="PANTHER" id="PTHR21248:SF11">
    <property type="entry name" value="PLD PHOSPHODIESTERASE DOMAIN-CONTAINING PROTEIN"/>
    <property type="match status" value="1"/>
</dbReference>
<dbReference type="RefSeq" id="XP_040720565.1">
    <property type="nucleotide sequence ID" value="XM_040861614.1"/>
</dbReference>
<reference evidence="2 3" key="1">
    <citation type="submission" date="2016-07" db="EMBL/GenBank/DDBJ databases">
        <title>Pervasive Adenine N6-methylation of Active Genes in Fungi.</title>
        <authorList>
            <consortium name="DOE Joint Genome Institute"/>
            <person name="Mondo S.J."/>
            <person name="Dannebaum R.O."/>
            <person name="Kuo R.C."/>
            <person name="Labutti K."/>
            <person name="Haridas S."/>
            <person name="Kuo A."/>
            <person name="Salamov A."/>
            <person name="Ahrendt S.R."/>
            <person name="Lipzen A."/>
            <person name="Sullivan W."/>
            <person name="Andreopoulos W.B."/>
            <person name="Clum A."/>
            <person name="Lindquist E."/>
            <person name="Daum C."/>
            <person name="Ramamoorthy G.K."/>
            <person name="Gryganskyi A."/>
            <person name="Culley D."/>
            <person name="Magnuson J.K."/>
            <person name="James T.Y."/>
            <person name="O'Malley M.A."/>
            <person name="Stajich J.E."/>
            <person name="Spatafora J.W."/>
            <person name="Visel A."/>
            <person name="Grigoriev I.V."/>
        </authorList>
    </citation>
    <scope>NUCLEOTIDE SEQUENCE [LARGE SCALE GENOMIC DNA]</scope>
    <source>
        <strain evidence="2 3">CBS 129021</strain>
    </source>
</reference>
<dbReference type="SUPFAM" id="SSF56024">
    <property type="entry name" value="Phospholipase D/nuclease"/>
    <property type="match status" value="2"/>
</dbReference>
<dbReference type="InterPro" id="IPR001736">
    <property type="entry name" value="PLipase_D/transphosphatidylase"/>
</dbReference>
<dbReference type="CDD" id="cd00138">
    <property type="entry name" value="PLDc_SF"/>
    <property type="match status" value="1"/>
</dbReference>
<evidence type="ECO:0000313" key="2">
    <source>
        <dbReference type="EMBL" id="ORY70973.1"/>
    </source>
</evidence>
<accession>A0A1Y2EHD8</accession>
<comment type="caution">
    <text evidence="2">The sequence shown here is derived from an EMBL/GenBank/DDBJ whole genome shotgun (WGS) entry which is preliminary data.</text>
</comment>
<evidence type="ECO:0000313" key="3">
    <source>
        <dbReference type="Proteomes" id="UP000193689"/>
    </source>
</evidence>
<name>A0A1Y2EHD8_9PEZI</name>